<gene>
    <name evidence="1" type="ORF">ACFPOH_15560</name>
</gene>
<protein>
    <submittedName>
        <fullName evidence="1">HAD hydrolase family protein</fullName>
    </submittedName>
</protein>
<dbReference type="EMBL" id="JBHSNQ010000190">
    <property type="protein sequence ID" value="MFC5543125.1"/>
    <property type="molecule type" value="Genomic_DNA"/>
</dbReference>
<organism evidence="1 2">
    <name type="scientific">Ureibacillus suwonensis</name>
    <dbReference type="NCBI Taxonomy" id="313007"/>
    <lineage>
        <taxon>Bacteria</taxon>
        <taxon>Bacillati</taxon>
        <taxon>Bacillota</taxon>
        <taxon>Bacilli</taxon>
        <taxon>Bacillales</taxon>
        <taxon>Caryophanaceae</taxon>
        <taxon>Ureibacillus</taxon>
    </lineage>
</organism>
<dbReference type="RefSeq" id="WP_390310544.1">
    <property type="nucleotide sequence ID" value="NZ_JBHSNQ010000190.1"/>
</dbReference>
<dbReference type="SUPFAM" id="SSF56784">
    <property type="entry name" value="HAD-like"/>
    <property type="match status" value="1"/>
</dbReference>
<dbReference type="InterPro" id="IPR023214">
    <property type="entry name" value="HAD_sf"/>
</dbReference>
<keyword evidence="1" id="KW-0378">Hydrolase</keyword>
<dbReference type="InterPro" id="IPR036412">
    <property type="entry name" value="HAD-like_sf"/>
</dbReference>
<dbReference type="Gene3D" id="3.40.50.1000">
    <property type="entry name" value="HAD superfamily/HAD-like"/>
    <property type="match status" value="1"/>
</dbReference>
<dbReference type="Pfam" id="PF08282">
    <property type="entry name" value="Hydrolase_3"/>
    <property type="match status" value="1"/>
</dbReference>
<reference evidence="2" key="1">
    <citation type="journal article" date="2019" name="Int. J. Syst. Evol. Microbiol.">
        <title>The Global Catalogue of Microorganisms (GCM) 10K type strain sequencing project: providing services to taxonomists for standard genome sequencing and annotation.</title>
        <authorList>
            <consortium name="The Broad Institute Genomics Platform"/>
            <consortium name="The Broad Institute Genome Sequencing Center for Infectious Disease"/>
            <person name="Wu L."/>
            <person name="Ma J."/>
        </authorList>
    </citation>
    <scope>NUCLEOTIDE SEQUENCE [LARGE SCALE GENOMIC DNA]</scope>
    <source>
        <strain evidence="2">CCUG 56331</strain>
    </source>
</reference>
<sequence>MAKYPIKTVSWYIRQWKIKGKGDTDEVCFYLNGTIVFIGQPISEKILDSLQKVREDGHEIVFASARPIRDMLPVIDHTFHQLPMIGGNGSLIGKEGKVVKSHPFPEHVLKEMKRLIVRYEATYLIDGEWNYAYTGPLELSNKYRSVSVG</sequence>
<dbReference type="GO" id="GO:0016787">
    <property type="term" value="F:hydrolase activity"/>
    <property type="evidence" value="ECO:0007669"/>
    <property type="project" value="UniProtKB-KW"/>
</dbReference>
<comment type="caution">
    <text evidence="1">The sequence shown here is derived from an EMBL/GenBank/DDBJ whole genome shotgun (WGS) entry which is preliminary data.</text>
</comment>
<keyword evidence="2" id="KW-1185">Reference proteome</keyword>
<accession>A0ABW0RHR3</accession>
<name>A0ABW0RHR3_9BACL</name>
<dbReference type="Gene3D" id="3.30.1240.10">
    <property type="match status" value="1"/>
</dbReference>
<proteinExistence type="predicted"/>
<evidence type="ECO:0000313" key="1">
    <source>
        <dbReference type="EMBL" id="MFC5543125.1"/>
    </source>
</evidence>
<dbReference type="Proteomes" id="UP001595978">
    <property type="component" value="Unassembled WGS sequence"/>
</dbReference>
<evidence type="ECO:0000313" key="2">
    <source>
        <dbReference type="Proteomes" id="UP001595978"/>
    </source>
</evidence>